<feature type="repeat" description="ANK" evidence="3">
    <location>
        <begin position="204"/>
        <end position="229"/>
    </location>
</feature>
<dbReference type="WBParaSite" id="HDID_0000855301-mRNA-1">
    <property type="protein sequence ID" value="HDID_0000855301-mRNA-1"/>
    <property type="gene ID" value="HDID_0000855301"/>
</dbReference>
<dbReference type="Pfam" id="PF00023">
    <property type="entry name" value="Ank"/>
    <property type="match status" value="1"/>
</dbReference>
<dbReference type="PANTHER" id="PTHR24173">
    <property type="entry name" value="ANKYRIN REPEAT CONTAINING"/>
    <property type="match status" value="1"/>
</dbReference>
<reference evidence="6" key="1">
    <citation type="submission" date="2016-04" db="UniProtKB">
        <authorList>
            <consortium name="WormBaseParasite"/>
        </authorList>
    </citation>
    <scope>IDENTIFICATION</scope>
</reference>
<evidence type="ECO:0000256" key="2">
    <source>
        <dbReference type="ARBA" id="ARBA00023043"/>
    </source>
</evidence>
<proteinExistence type="predicted"/>
<dbReference type="SUPFAM" id="SSF48403">
    <property type="entry name" value="Ankyrin repeat"/>
    <property type="match status" value="1"/>
</dbReference>
<organism evidence="6">
    <name type="scientific">Hymenolepis diminuta</name>
    <name type="common">Rat tapeworm</name>
    <dbReference type="NCBI Taxonomy" id="6216"/>
    <lineage>
        <taxon>Eukaryota</taxon>
        <taxon>Metazoa</taxon>
        <taxon>Spiralia</taxon>
        <taxon>Lophotrochozoa</taxon>
        <taxon>Platyhelminthes</taxon>
        <taxon>Cestoda</taxon>
        <taxon>Eucestoda</taxon>
        <taxon>Cyclophyllidea</taxon>
        <taxon>Hymenolepididae</taxon>
        <taxon>Hymenolepis</taxon>
    </lineage>
</organism>
<evidence type="ECO:0000313" key="5">
    <source>
        <dbReference type="Proteomes" id="UP000274504"/>
    </source>
</evidence>
<dbReference type="GO" id="GO:0000151">
    <property type="term" value="C:ubiquitin ligase complex"/>
    <property type="evidence" value="ECO:0007669"/>
    <property type="project" value="TreeGrafter"/>
</dbReference>
<dbReference type="SMART" id="SM00248">
    <property type="entry name" value="ANK"/>
    <property type="match status" value="7"/>
</dbReference>
<sequence>MSESDTPVVVREIISFCTEGDIKALKSHVDYLRDGGGDISALVNTATSSGQTALIAACRNGKYEIVKYLVDQCGADVELVTGVQLISSFSLEKVGTVHFDGEAVEGVTPLWCAAAANFLNIVRFLVKRGANVNATTATNSTALRAACFDGHEEIVRFLVKQGADVETPNRHEHTCLMIACFRDHDSIVKFLLTQGARVNRRSAKGNTALHDCSESGNLRCLSLLLKYGAIMREDEFGQTPVLSAANSAFKKIVDYLCEMRTSNGEFAIPIEEQAAAHELLGASFHDRQDAVASWQYAMNLRQKHLGYTKRLPPVKQGALHHYAWSLIEPIAHNAVTKEIARMKKSRERRNASLGVIDRNHLQKPTVPYPSVISGDPIWSRKFHSTEQLLSEQYERLLNNVCNLEDSPCSNWKSSNSKSTNLKVSFATDAILGSEPEYLQHSSRHIRRPFEGLPDDVPAHDMPLPVSVDEYIRKYLSVPEDQMTRWIVNPNEIFDAVETELRTEEEVERGPNTSKERDEVSEMIRRLQRYSYATFGTVREFADLNELKAVHRDNFALQLQPLLIRLRILGPDHPDTIYFLRYRGATYADAVAITQCLAFWRYAVELQRTFLEPLSYVSQSSFLAFVELYNLILTNRYSGLRAVNLHPSLLLDSLQLAIDNVERGIEFSYPYWNGRTPWAYTSADKEATNLHRHVTHCLHFIALLSYYFCSPTSRPPPLYRHRLAALRRSDTLGPDFETEQQSPNPVFSGVFPLLDTVSAVAAGLVFVNAPNMNEESQASLAWSMYIPSESEHSQMRSKMTPELFNQLCFQVNRLIRLDPRVHEGASLMHLAATASRLTRLTRFELFPLPHADLLRLLAALGADPDSVDANGYRPIGRILTATHVISDAQKADLISTLVLDCGAHFDASVMPISSSDFEEVEESDEIDPFADGDDVAISVRSLYSSDVEIELATRAMAESSRIDDEASRMYGEKNTWPWSHVCRRILNLTALKPIQRITLACLAARAIPPSAHHLVPPHLEDFVRLHHAQPTKPVCQQIAPHIWVSDD</sequence>
<dbReference type="PROSITE" id="PS50088">
    <property type="entry name" value="ANK_REPEAT"/>
    <property type="match status" value="4"/>
</dbReference>
<feature type="repeat" description="ANK" evidence="3">
    <location>
        <begin position="138"/>
        <end position="170"/>
    </location>
</feature>
<dbReference type="STRING" id="6216.A0A158QF99"/>
<dbReference type="Pfam" id="PF12796">
    <property type="entry name" value="Ank_2"/>
    <property type="match status" value="2"/>
</dbReference>
<evidence type="ECO:0000313" key="6">
    <source>
        <dbReference type="WBParaSite" id="HDID_0000855301-mRNA-1"/>
    </source>
</evidence>
<keyword evidence="1" id="KW-0677">Repeat</keyword>
<evidence type="ECO:0000256" key="3">
    <source>
        <dbReference type="PROSITE-ProRule" id="PRU00023"/>
    </source>
</evidence>
<dbReference type="Gene3D" id="1.25.40.20">
    <property type="entry name" value="Ankyrin repeat-containing domain"/>
    <property type="match status" value="2"/>
</dbReference>
<reference evidence="4 5" key="2">
    <citation type="submission" date="2018-11" db="EMBL/GenBank/DDBJ databases">
        <authorList>
            <consortium name="Pathogen Informatics"/>
        </authorList>
    </citation>
    <scope>NUCLEOTIDE SEQUENCE [LARGE SCALE GENOMIC DNA]</scope>
</reference>
<keyword evidence="2 3" id="KW-0040">ANK repeat</keyword>
<dbReference type="InterPro" id="IPR036770">
    <property type="entry name" value="Ankyrin_rpt-contain_sf"/>
</dbReference>
<dbReference type="OrthoDB" id="4429489at2759"/>
<dbReference type="PANTHER" id="PTHR24173:SF85">
    <property type="entry name" value="PROTEIN FEM-1 HOMOLOG CG6966"/>
    <property type="match status" value="1"/>
</dbReference>
<dbReference type="AlphaFoldDB" id="A0A158QF99"/>
<gene>
    <name evidence="4" type="ORF">HDID_LOCUS8551</name>
</gene>
<dbReference type="PROSITE" id="PS50297">
    <property type="entry name" value="ANK_REP_REGION"/>
    <property type="match status" value="3"/>
</dbReference>
<feature type="repeat" description="ANK" evidence="3">
    <location>
        <begin position="105"/>
        <end position="137"/>
    </location>
</feature>
<dbReference type="GO" id="GO:0006511">
    <property type="term" value="P:ubiquitin-dependent protein catabolic process"/>
    <property type="evidence" value="ECO:0007669"/>
    <property type="project" value="TreeGrafter"/>
</dbReference>
<accession>A0A158QF99</accession>
<dbReference type="PRINTS" id="PR01415">
    <property type="entry name" value="ANKYRIN"/>
</dbReference>
<name>A0A158QF99_HYMDI</name>
<feature type="repeat" description="ANK" evidence="3">
    <location>
        <begin position="171"/>
        <end position="203"/>
    </location>
</feature>
<protein>
    <submittedName>
        <fullName evidence="6">ANK_REP_REGION domain-containing protein</fullName>
    </submittedName>
</protein>
<dbReference type="InterPro" id="IPR002110">
    <property type="entry name" value="Ankyrin_rpt"/>
</dbReference>
<evidence type="ECO:0000313" key="4">
    <source>
        <dbReference type="EMBL" id="VDL60869.1"/>
    </source>
</evidence>
<dbReference type="Proteomes" id="UP000274504">
    <property type="component" value="Unassembled WGS sequence"/>
</dbReference>
<dbReference type="EMBL" id="UYSG01011097">
    <property type="protein sequence ID" value="VDL60869.1"/>
    <property type="molecule type" value="Genomic_DNA"/>
</dbReference>
<evidence type="ECO:0000256" key="1">
    <source>
        <dbReference type="ARBA" id="ARBA00022737"/>
    </source>
</evidence>